<dbReference type="EMBL" id="JAANYQ010000003">
    <property type="protein sequence ID" value="KAF4125526.1"/>
    <property type="molecule type" value="Genomic_DNA"/>
</dbReference>
<evidence type="ECO:0000256" key="1">
    <source>
        <dbReference type="SAM" id="MobiDB-lite"/>
    </source>
</evidence>
<feature type="compositionally biased region" description="Basic and acidic residues" evidence="1">
    <location>
        <begin position="61"/>
        <end position="70"/>
    </location>
</feature>
<keyword evidence="3" id="KW-1185">Reference proteome</keyword>
<evidence type="ECO:0000313" key="2">
    <source>
        <dbReference type="EMBL" id="KAF4125526.1"/>
    </source>
</evidence>
<dbReference type="RefSeq" id="XP_035324178.1">
    <property type="nucleotide sequence ID" value="XM_035466341.1"/>
</dbReference>
<reference evidence="2" key="1">
    <citation type="submission" date="2020-03" db="EMBL/GenBank/DDBJ databases">
        <title>Site-based positive gene gene selection in Geosmithia morbida across the United States reveals a broad range of putative effectors and factors for local host and environmental adapation.</title>
        <authorList>
            <person name="Onufrak A."/>
            <person name="Murdoch R.W."/>
            <person name="Gazis R."/>
            <person name="Huff M."/>
            <person name="Staton M."/>
            <person name="Klingeman W."/>
            <person name="Hadziabdic D."/>
        </authorList>
    </citation>
    <scope>NUCLEOTIDE SEQUENCE</scope>
    <source>
        <strain evidence="2">1262</strain>
    </source>
</reference>
<sequence length="77" mass="8224">MTLITGLVVLAQVLVAARVGSVGIIAVTVVVRINDSFINDPKSHCLYTSAFFGNAAPYRGPRKDMQDPEKSGNYGIV</sequence>
<dbReference type="Proteomes" id="UP000749293">
    <property type="component" value="Unassembled WGS sequence"/>
</dbReference>
<proteinExistence type="predicted"/>
<comment type="caution">
    <text evidence="2">The sequence shown here is derived from an EMBL/GenBank/DDBJ whole genome shotgun (WGS) entry which is preliminary data.</text>
</comment>
<protein>
    <submittedName>
        <fullName evidence="2">Uncharacterized protein</fullName>
    </submittedName>
</protein>
<organism evidence="2 3">
    <name type="scientific">Geosmithia morbida</name>
    <dbReference type="NCBI Taxonomy" id="1094350"/>
    <lineage>
        <taxon>Eukaryota</taxon>
        <taxon>Fungi</taxon>
        <taxon>Dikarya</taxon>
        <taxon>Ascomycota</taxon>
        <taxon>Pezizomycotina</taxon>
        <taxon>Sordariomycetes</taxon>
        <taxon>Hypocreomycetidae</taxon>
        <taxon>Hypocreales</taxon>
        <taxon>Bionectriaceae</taxon>
        <taxon>Geosmithia</taxon>
    </lineage>
</organism>
<accession>A0A9P4YYP8</accession>
<dbReference type="GeneID" id="55970594"/>
<evidence type="ECO:0000313" key="3">
    <source>
        <dbReference type="Proteomes" id="UP000749293"/>
    </source>
</evidence>
<feature type="region of interest" description="Disordered" evidence="1">
    <location>
        <begin position="57"/>
        <end position="77"/>
    </location>
</feature>
<dbReference type="AlphaFoldDB" id="A0A9P4YYP8"/>
<gene>
    <name evidence="2" type="ORF">GMORB2_4366</name>
</gene>
<name>A0A9P4YYP8_9HYPO</name>